<organism evidence="1 2">
    <name type="scientific">Anopheles culicifacies</name>
    <dbReference type="NCBI Taxonomy" id="139723"/>
    <lineage>
        <taxon>Eukaryota</taxon>
        <taxon>Metazoa</taxon>
        <taxon>Ecdysozoa</taxon>
        <taxon>Arthropoda</taxon>
        <taxon>Hexapoda</taxon>
        <taxon>Insecta</taxon>
        <taxon>Pterygota</taxon>
        <taxon>Neoptera</taxon>
        <taxon>Endopterygota</taxon>
        <taxon>Diptera</taxon>
        <taxon>Nematocera</taxon>
        <taxon>Culicoidea</taxon>
        <taxon>Culicidae</taxon>
        <taxon>Anophelinae</taxon>
        <taxon>Anopheles</taxon>
        <taxon>culicifacies species complex</taxon>
    </lineage>
</organism>
<dbReference type="EMBL" id="AXCM01018408">
    <property type="status" value="NOT_ANNOTATED_CDS"/>
    <property type="molecule type" value="Genomic_DNA"/>
</dbReference>
<proteinExistence type="predicted"/>
<reference evidence="1" key="2">
    <citation type="submission" date="2020-05" db="UniProtKB">
        <authorList>
            <consortium name="EnsemblMetazoa"/>
        </authorList>
    </citation>
    <scope>IDENTIFICATION</scope>
    <source>
        <strain evidence="1">A-37</strain>
    </source>
</reference>
<sequence>MPQTMQASMCMKVRLTYRNMFYGAFYGGCGPGHIVVRLVHGISNAKPGPWALQGCSLAIVRVVCKTRRSTLKTETAKLFTAMDPAHQVTAVSGNECEKLAVFPLVTPFADTLCFLRPTTRSPVSDLIHYVRITKRSHSRGGGCFSI</sequence>
<keyword evidence="2" id="KW-1185">Reference proteome</keyword>
<dbReference type="AlphaFoldDB" id="A0A182MNC0"/>
<dbReference type="EnsemblMetazoa" id="ACUA022407-RA">
    <property type="protein sequence ID" value="ACUA022407-PA"/>
    <property type="gene ID" value="ACUA022407"/>
</dbReference>
<name>A0A182MNC0_9DIPT</name>
<dbReference type="VEuPathDB" id="VectorBase:ACUA022407"/>
<evidence type="ECO:0000313" key="2">
    <source>
        <dbReference type="Proteomes" id="UP000075883"/>
    </source>
</evidence>
<dbReference type="Proteomes" id="UP000075883">
    <property type="component" value="Unassembled WGS sequence"/>
</dbReference>
<evidence type="ECO:0000313" key="1">
    <source>
        <dbReference type="EnsemblMetazoa" id="ACUA022407-PA"/>
    </source>
</evidence>
<reference evidence="2" key="1">
    <citation type="submission" date="2013-09" db="EMBL/GenBank/DDBJ databases">
        <title>The Genome Sequence of Anopheles culicifacies species A.</title>
        <authorList>
            <consortium name="The Broad Institute Genomics Platform"/>
            <person name="Neafsey D.E."/>
            <person name="Besansky N."/>
            <person name="Howell P."/>
            <person name="Walton C."/>
            <person name="Young S.K."/>
            <person name="Zeng Q."/>
            <person name="Gargeya S."/>
            <person name="Fitzgerald M."/>
            <person name="Haas B."/>
            <person name="Abouelleil A."/>
            <person name="Allen A.W."/>
            <person name="Alvarado L."/>
            <person name="Arachchi H.M."/>
            <person name="Berlin A.M."/>
            <person name="Chapman S.B."/>
            <person name="Gainer-Dewar J."/>
            <person name="Goldberg J."/>
            <person name="Griggs A."/>
            <person name="Gujja S."/>
            <person name="Hansen M."/>
            <person name="Howarth C."/>
            <person name="Imamovic A."/>
            <person name="Ireland A."/>
            <person name="Larimer J."/>
            <person name="McCowan C."/>
            <person name="Murphy C."/>
            <person name="Pearson M."/>
            <person name="Poon T.W."/>
            <person name="Priest M."/>
            <person name="Roberts A."/>
            <person name="Saif S."/>
            <person name="Shea T."/>
            <person name="Sisk P."/>
            <person name="Sykes S."/>
            <person name="Wortman J."/>
            <person name="Nusbaum C."/>
            <person name="Birren B."/>
        </authorList>
    </citation>
    <scope>NUCLEOTIDE SEQUENCE [LARGE SCALE GENOMIC DNA]</scope>
    <source>
        <strain evidence="2">A-37</strain>
    </source>
</reference>
<accession>A0A182MNC0</accession>
<protein>
    <submittedName>
        <fullName evidence="1">Uncharacterized protein</fullName>
    </submittedName>
</protein>